<reference evidence="4" key="1">
    <citation type="submission" date="2023-06" db="EMBL/GenBank/DDBJ databases">
        <title>Egi l300058.</title>
        <authorList>
            <person name="Gao L."/>
            <person name="Fang B.-Z."/>
            <person name="Li W.-J."/>
        </authorList>
    </citation>
    <scope>NUCLEOTIDE SEQUENCE</scope>
    <source>
        <strain evidence="4">EGI L300058</strain>
    </source>
</reference>
<keyword evidence="2" id="KW-0472">Membrane</keyword>
<proteinExistence type="predicted"/>
<dbReference type="Proteomes" id="UP001172708">
    <property type="component" value="Unassembled WGS sequence"/>
</dbReference>
<keyword evidence="2" id="KW-0812">Transmembrane</keyword>
<protein>
    <submittedName>
        <fullName evidence="4">YrhK family protein</fullName>
    </submittedName>
</protein>
<keyword evidence="5" id="KW-1185">Reference proteome</keyword>
<accession>A0ABT8GJT8</accession>
<gene>
    <name evidence="4" type="ORF">QQX02_12225</name>
</gene>
<evidence type="ECO:0000313" key="5">
    <source>
        <dbReference type="Proteomes" id="UP001172708"/>
    </source>
</evidence>
<sequence length="124" mass="14078">MTENRSAPEPSEAEPHQAEPRKDEHSEFDTPEGDLSLRIGRKQIDIDSRWEAASILNDMMTGLWFVIGSILNLLDVAEMAALVFYLVGSTQLLARAVIRLVRRVHVWGGYSRSRPRAYRPDVDD</sequence>
<comment type="caution">
    <text evidence="4">The sequence shown here is derived from an EMBL/GenBank/DDBJ whole genome shotgun (WGS) entry which is preliminary data.</text>
</comment>
<evidence type="ECO:0000256" key="2">
    <source>
        <dbReference type="SAM" id="Phobius"/>
    </source>
</evidence>
<dbReference type="Pfam" id="PF14145">
    <property type="entry name" value="YrhK"/>
    <property type="match status" value="1"/>
</dbReference>
<dbReference type="InterPro" id="IPR025424">
    <property type="entry name" value="YrhK_domain"/>
</dbReference>
<dbReference type="RefSeq" id="WP_301143418.1">
    <property type="nucleotide sequence ID" value="NZ_JAUHQA010000001.1"/>
</dbReference>
<feature type="domain" description="YrhK" evidence="3">
    <location>
        <begin position="49"/>
        <end position="103"/>
    </location>
</feature>
<feature type="compositionally biased region" description="Basic and acidic residues" evidence="1">
    <location>
        <begin position="13"/>
        <end position="28"/>
    </location>
</feature>
<evidence type="ECO:0000259" key="3">
    <source>
        <dbReference type="Pfam" id="PF14145"/>
    </source>
</evidence>
<evidence type="ECO:0000256" key="1">
    <source>
        <dbReference type="SAM" id="MobiDB-lite"/>
    </source>
</evidence>
<feature type="transmembrane region" description="Helical" evidence="2">
    <location>
        <begin position="63"/>
        <end position="87"/>
    </location>
</feature>
<name>A0ABT8GJT8_9MICO</name>
<dbReference type="EMBL" id="JAUHQA010000001">
    <property type="protein sequence ID" value="MDN4481687.1"/>
    <property type="molecule type" value="Genomic_DNA"/>
</dbReference>
<keyword evidence="2" id="KW-1133">Transmembrane helix</keyword>
<organism evidence="4 5">
    <name type="scientific">Demequina muriae</name>
    <dbReference type="NCBI Taxonomy" id="3051664"/>
    <lineage>
        <taxon>Bacteria</taxon>
        <taxon>Bacillati</taxon>
        <taxon>Actinomycetota</taxon>
        <taxon>Actinomycetes</taxon>
        <taxon>Micrococcales</taxon>
        <taxon>Demequinaceae</taxon>
        <taxon>Demequina</taxon>
    </lineage>
</organism>
<feature type="region of interest" description="Disordered" evidence="1">
    <location>
        <begin position="1"/>
        <end position="35"/>
    </location>
</feature>
<evidence type="ECO:0000313" key="4">
    <source>
        <dbReference type="EMBL" id="MDN4481687.1"/>
    </source>
</evidence>